<evidence type="ECO:0000256" key="1">
    <source>
        <dbReference type="ARBA" id="ARBA00004429"/>
    </source>
</evidence>
<dbReference type="SMART" id="SM00382">
    <property type="entry name" value="AAA"/>
    <property type="match status" value="1"/>
</dbReference>
<dbReference type="InterPro" id="IPR036640">
    <property type="entry name" value="ABC1_TM_sf"/>
</dbReference>
<dbReference type="PROSITE" id="PS50893">
    <property type="entry name" value="ABC_TRANSPORTER_2"/>
    <property type="match status" value="1"/>
</dbReference>
<dbReference type="PROSITE" id="PS00211">
    <property type="entry name" value="ABC_TRANSPORTER_1"/>
    <property type="match status" value="1"/>
</dbReference>
<dbReference type="InterPro" id="IPR003593">
    <property type="entry name" value="AAA+_ATPase"/>
</dbReference>
<dbReference type="GO" id="GO:0005886">
    <property type="term" value="C:plasma membrane"/>
    <property type="evidence" value="ECO:0007669"/>
    <property type="project" value="UniProtKB-SubCell"/>
</dbReference>
<sequence>MTSPAAYGAAGRGRFRAAAALAWRAHPAAVLASGVTVLLMGLVPVAAAWLTKLVLDGLAAGSGPAGLLVQGVALGVTGLAGAALPSVAEYAQDQSRRALQVLIQDRLFQAVNAHPGLSRFENPAFHDRVRLAQEAGQNAPQRIVRGVLGIAQGAVTLAGFTAALAVLAPWMILVVALSAVPSVRAQLDLSRRRAGMMWGVSPRARRQIFFANLLTSPDAAKEIRLFGLGDLLRARMLRELRAVNAAEQGLARRTLRTQGTLSLLGAAVAALGLLWAIDAAASGTLTVGDVAVFAAAVAGVQSALASIVGQSADAHNALLMFGHYLDVVAEAPDLPVPRRPRPVPPLREGIEVRDVWFRYDDAHPWVLRGVDLFIPRGGSLALVGLNGAGKSTLVKLICRLYDPVRGSILWDGVDLRDLDPAELRGRIGAVFQDYMSYDLTAAENIGLGDVAALDDRDRVEAAARLAGVHETITGLPRGYDTLLSRIFFGDRDDPQAGVVLSGGQWQRLALARALMRQARDLLVLDEPSSGLDAQAEHAIHQSLRRHRAGRTSLLISHRLGAVRDANVIVVLAEGRIAERGSHAELMALGGEYASLFTLQAQGYEPGDSRPSPGVPNLPALADVPGLEDSREGASPRTTTPSTRSKGT</sequence>
<dbReference type="InterPro" id="IPR011527">
    <property type="entry name" value="ABC1_TM_dom"/>
</dbReference>
<evidence type="ECO:0000256" key="2">
    <source>
        <dbReference type="ARBA" id="ARBA00022448"/>
    </source>
</evidence>
<feature type="transmembrane region" description="Helical" evidence="12">
    <location>
        <begin position="21"/>
        <end position="47"/>
    </location>
</feature>
<evidence type="ECO:0000256" key="5">
    <source>
        <dbReference type="ARBA" id="ARBA00022692"/>
    </source>
</evidence>
<evidence type="ECO:0000256" key="12">
    <source>
        <dbReference type="SAM" id="Phobius"/>
    </source>
</evidence>
<gene>
    <name evidence="15" type="ORF">SAMN05660976_02425</name>
</gene>
<dbReference type="GO" id="GO:0016887">
    <property type="term" value="F:ATP hydrolysis activity"/>
    <property type="evidence" value="ECO:0007669"/>
    <property type="project" value="InterPro"/>
</dbReference>
<keyword evidence="16" id="KW-1185">Reference proteome</keyword>
<dbReference type="GO" id="GO:0015421">
    <property type="term" value="F:ABC-type oligopeptide transporter activity"/>
    <property type="evidence" value="ECO:0007669"/>
    <property type="project" value="TreeGrafter"/>
</dbReference>
<dbReference type="AlphaFoldDB" id="A0A1H7Q5Q7"/>
<reference evidence="15 16" key="1">
    <citation type="submission" date="2016-10" db="EMBL/GenBank/DDBJ databases">
        <authorList>
            <person name="de Groot N.N."/>
        </authorList>
    </citation>
    <scope>NUCLEOTIDE SEQUENCE [LARGE SCALE GENOMIC DNA]</scope>
    <source>
        <strain evidence="15 16">DSM 43357</strain>
    </source>
</reference>
<dbReference type="SUPFAM" id="SSF90123">
    <property type="entry name" value="ABC transporter transmembrane region"/>
    <property type="match status" value="1"/>
</dbReference>
<keyword evidence="2" id="KW-0813">Transport</keyword>
<dbReference type="EMBL" id="FOBF01000005">
    <property type="protein sequence ID" value="SEL43149.1"/>
    <property type="molecule type" value="Genomic_DNA"/>
</dbReference>
<keyword evidence="8 12" id="KW-1133">Transmembrane helix</keyword>
<keyword evidence="4" id="KW-0997">Cell inner membrane</keyword>
<feature type="region of interest" description="Disordered" evidence="11">
    <location>
        <begin position="603"/>
        <end position="647"/>
    </location>
</feature>
<evidence type="ECO:0000256" key="4">
    <source>
        <dbReference type="ARBA" id="ARBA00022519"/>
    </source>
</evidence>
<keyword evidence="6" id="KW-0547">Nucleotide-binding</keyword>
<dbReference type="Gene3D" id="1.20.1560.10">
    <property type="entry name" value="ABC transporter type 1, transmembrane domain"/>
    <property type="match status" value="1"/>
</dbReference>
<name>A0A1H7Q5Q7_9ACTN</name>
<feature type="transmembrane region" description="Helical" evidence="12">
    <location>
        <begin position="67"/>
        <end position="88"/>
    </location>
</feature>
<dbReference type="InterPro" id="IPR003439">
    <property type="entry name" value="ABC_transporter-like_ATP-bd"/>
</dbReference>
<evidence type="ECO:0000313" key="16">
    <source>
        <dbReference type="Proteomes" id="UP000198953"/>
    </source>
</evidence>
<evidence type="ECO:0000259" key="13">
    <source>
        <dbReference type="PROSITE" id="PS50893"/>
    </source>
</evidence>
<dbReference type="STRING" id="46177.SAMN05660976_02425"/>
<dbReference type="InterPro" id="IPR017871">
    <property type="entry name" value="ABC_transporter-like_CS"/>
</dbReference>
<feature type="transmembrane region" description="Helical" evidence="12">
    <location>
        <begin position="143"/>
        <end position="164"/>
    </location>
</feature>
<keyword evidence="5 12" id="KW-0812">Transmembrane</keyword>
<feature type="domain" description="ABC transmembrane type-1" evidence="14">
    <location>
        <begin position="31"/>
        <end position="316"/>
    </location>
</feature>
<evidence type="ECO:0000256" key="9">
    <source>
        <dbReference type="ARBA" id="ARBA00023136"/>
    </source>
</evidence>
<evidence type="ECO:0000256" key="7">
    <source>
        <dbReference type="ARBA" id="ARBA00022840"/>
    </source>
</evidence>
<evidence type="ECO:0000259" key="14">
    <source>
        <dbReference type="PROSITE" id="PS50929"/>
    </source>
</evidence>
<dbReference type="OrthoDB" id="9806127at2"/>
<evidence type="ECO:0000256" key="11">
    <source>
        <dbReference type="SAM" id="MobiDB-lite"/>
    </source>
</evidence>
<dbReference type="PANTHER" id="PTHR43394">
    <property type="entry name" value="ATP-DEPENDENT PERMEASE MDL1, MITOCHONDRIAL"/>
    <property type="match status" value="1"/>
</dbReference>
<dbReference type="FunFam" id="3.40.50.300:FF:000221">
    <property type="entry name" value="Multidrug ABC transporter ATP-binding protein"/>
    <property type="match status" value="1"/>
</dbReference>
<dbReference type="InterPro" id="IPR027417">
    <property type="entry name" value="P-loop_NTPase"/>
</dbReference>
<keyword evidence="9 12" id="KW-0472">Membrane</keyword>
<feature type="compositionally biased region" description="Low complexity" evidence="11">
    <location>
        <begin position="634"/>
        <end position="647"/>
    </location>
</feature>
<dbReference type="InterPro" id="IPR039421">
    <property type="entry name" value="Type_1_exporter"/>
</dbReference>
<dbReference type="Gene3D" id="3.40.50.300">
    <property type="entry name" value="P-loop containing nucleotide triphosphate hydrolases"/>
    <property type="match status" value="1"/>
</dbReference>
<comment type="subcellular location">
    <subcellularLocation>
        <location evidence="1">Cell inner membrane</location>
        <topology evidence="1">Multi-pass membrane protein</topology>
    </subcellularLocation>
</comment>
<evidence type="ECO:0000256" key="8">
    <source>
        <dbReference type="ARBA" id="ARBA00022989"/>
    </source>
</evidence>
<keyword evidence="3" id="KW-1003">Cell membrane</keyword>
<evidence type="ECO:0000313" key="15">
    <source>
        <dbReference type="EMBL" id="SEL43149.1"/>
    </source>
</evidence>
<comment type="similarity">
    <text evidence="10">Belongs to the ABC transporter superfamily. Siderophore-Fe(3+) uptake transporter (SIUT) (TC 3.A.1.21) family.</text>
</comment>
<protein>
    <submittedName>
        <fullName evidence="15">ATP-binding cassette, subfamily B</fullName>
    </submittedName>
</protein>
<proteinExistence type="inferred from homology"/>
<dbReference type="Pfam" id="PF00005">
    <property type="entry name" value="ABC_tran"/>
    <property type="match status" value="1"/>
</dbReference>
<dbReference type="Proteomes" id="UP000198953">
    <property type="component" value="Unassembled WGS sequence"/>
</dbReference>
<organism evidence="15 16">
    <name type="scientific">Nonomuraea pusilla</name>
    <dbReference type="NCBI Taxonomy" id="46177"/>
    <lineage>
        <taxon>Bacteria</taxon>
        <taxon>Bacillati</taxon>
        <taxon>Actinomycetota</taxon>
        <taxon>Actinomycetes</taxon>
        <taxon>Streptosporangiales</taxon>
        <taxon>Streptosporangiaceae</taxon>
        <taxon>Nonomuraea</taxon>
    </lineage>
</organism>
<dbReference type="PROSITE" id="PS50929">
    <property type="entry name" value="ABC_TM1F"/>
    <property type="match status" value="1"/>
</dbReference>
<accession>A0A1H7Q5Q7</accession>
<dbReference type="GO" id="GO:0005524">
    <property type="term" value="F:ATP binding"/>
    <property type="evidence" value="ECO:0007669"/>
    <property type="project" value="UniProtKB-KW"/>
</dbReference>
<evidence type="ECO:0000256" key="3">
    <source>
        <dbReference type="ARBA" id="ARBA00022475"/>
    </source>
</evidence>
<dbReference type="SUPFAM" id="SSF52540">
    <property type="entry name" value="P-loop containing nucleoside triphosphate hydrolases"/>
    <property type="match status" value="1"/>
</dbReference>
<dbReference type="PANTHER" id="PTHR43394:SF1">
    <property type="entry name" value="ATP-BINDING CASSETTE SUB-FAMILY B MEMBER 10, MITOCHONDRIAL"/>
    <property type="match status" value="1"/>
</dbReference>
<dbReference type="RefSeq" id="WP_082535095.1">
    <property type="nucleotide sequence ID" value="NZ_BBZG01000002.1"/>
</dbReference>
<evidence type="ECO:0000256" key="6">
    <source>
        <dbReference type="ARBA" id="ARBA00022741"/>
    </source>
</evidence>
<evidence type="ECO:0000256" key="10">
    <source>
        <dbReference type="ARBA" id="ARBA00023455"/>
    </source>
</evidence>
<feature type="domain" description="ABC transporter" evidence="13">
    <location>
        <begin position="350"/>
        <end position="598"/>
    </location>
</feature>
<keyword evidence="7 15" id="KW-0067">ATP-binding</keyword>